<proteinExistence type="predicted"/>
<dbReference type="AlphaFoldDB" id="A0A075B0Z1"/>
<organism evidence="1 2">
    <name type="scientific">Rozella allomycis (strain CSF55)</name>
    <dbReference type="NCBI Taxonomy" id="988480"/>
    <lineage>
        <taxon>Eukaryota</taxon>
        <taxon>Fungi</taxon>
        <taxon>Fungi incertae sedis</taxon>
        <taxon>Cryptomycota</taxon>
        <taxon>Cryptomycota incertae sedis</taxon>
        <taxon>Rozella</taxon>
    </lineage>
</organism>
<evidence type="ECO:0000313" key="1">
    <source>
        <dbReference type="EMBL" id="EPZ36063.1"/>
    </source>
</evidence>
<dbReference type="Proteomes" id="UP000030755">
    <property type="component" value="Unassembled WGS sequence"/>
</dbReference>
<gene>
    <name evidence="1" type="ORF">O9G_006409</name>
</gene>
<evidence type="ECO:0000313" key="2">
    <source>
        <dbReference type="Proteomes" id="UP000030755"/>
    </source>
</evidence>
<sequence length="62" mass="7144">MELLANPGNNKLPVVCINEKECFKLPLGKDVIWAETKEDLIHKLLVKFIGYHILCAFERLSF</sequence>
<name>A0A075B0Z1_ROZAC</name>
<protein>
    <submittedName>
        <fullName evidence="1">Uncharacterized protein</fullName>
    </submittedName>
</protein>
<dbReference type="EMBL" id="KE560677">
    <property type="protein sequence ID" value="EPZ36063.1"/>
    <property type="molecule type" value="Genomic_DNA"/>
</dbReference>
<reference evidence="1 2" key="1">
    <citation type="journal article" date="2013" name="Curr. Biol.">
        <title>Shared signatures of parasitism and phylogenomics unite Cryptomycota and microsporidia.</title>
        <authorList>
            <person name="James T.Y."/>
            <person name="Pelin A."/>
            <person name="Bonen L."/>
            <person name="Ahrendt S."/>
            <person name="Sain D."/>
            <person name="Corradi N."/>
            <person name="Stajich J.E."/>
        </authorList>
    </citation>
    <scope>NUCLEOTIDE SEQUENCE [LARGE SCALE GENOMIC DNA]</scope>
    <source>
        <strain evidence="1 2">CSF55</strain>
    </source>
</reference>
<keyword evidence="2" id="KW-1185">Reference proteome</keyword>
<dbReference type="HOGENOM" id="CLU_2905436_0_0_1"/>
<accession>A0A075B0Z1</accession>